<keyword evidence="8 10" id="KW-1133">Transmembrane helix</keyword>
<keyword evidence="5" id="KW-0488">Methylation</keyword>
<keyword evidence="13" id="KW-1185">Reference proteome</keyword>
<evidence type="ECO:0000313" key="13">
    <source>
        <dbReference type="Proteomes" id="UP000785613"/>
    </source>
</evidence>
<dbReference type="RefSeq" id="WP_167225710.1">
    <property type="nucleotide sequence ID" value="NZ_VUYU01000008.1"/>
</dbReference>
<name>A0ABX0LLI5_9BURK</name>
<evidence type="ECO:0000256" key="4">
    <source>
        <dbReference type="ARBA" id="ARBA00022475"/>
    </source>
</evidence>
<evidence type="ECO:0000259" key="11">
    <source>
        <dbReference type="Pfam" id="PF08334"/>
    </source>
</evidence>
<keyword evidence="6" id="KW-0997">Cell inner membrane</keyword>
<dbReference type="NCBIfam" id="TIGR01710">
    <property type="entry name" value="typeII_sec_gspG"/>
    <property type="match status" value="1"/>
</dbReference>
<evidence type="ECO:0000313" key="12">
    <source>
        <dbReference type="EMBL" id="NHZ34884.1"/>
    </source>
</evidence>
<evidence type="ECO:0000256" key="1">
    <source>
        <dbReference type="ARBA" id="ARBA00004377"/>
    </source>
</evidence>
<dbReference type="Pfam" id="PF08334">
    <property type="entry name" value="T2SSG"/>
    <property type="match status" value="1"/>
</dbReference>
<evidence type="ECO:0000256" key="6">
    <source>
        <dbReference type="ARBA" id="ARBA00022519"/>
    </source>
</evidence>
<dbReference type="PANTHER" id="PTHR30093:SF44">
    <property type="entry name" value="TYPE II SECRETION SYSTEM CORE PROTEIN G"/>
    <property type="match status" value="1"/>
</dbReference>
<accession>A0ABX0LLI5</accession>
<proteinExistence type="inferred from homology"/>
<organism evidence="12 13">
    <name type="scientific">Massilia rubra</name>
    <dbReference type="NCBI Taxonomy" id="2607910"/>
    <lineage>
        <taxon>Bacteria</taxon>
        <taxon>Pseudomonadati</taxon>
        <taxon>Pseudomonadota</taxon>
        <taxon>Betaproteobacteria</taxon>
        <taxon>Burkholderiales</taxon>
        <taxon>Oxalobacteraceae</taxon>
        <taxon>Telluria group</taxon>
        <taxon>Massilia</taxon>
    </lineage>
</organism>
<keyword evidence="4" id="KW-1003">Cell membrane</keyword>
<protein>
    <recommendedName>
        <fullName evidence="3">Type II secretion system core protein G</fullName>
    </recommendedName>
</protein>
<dbReference type="InterPro" id="IPR010054">
    <property type="entry name" value="Type2_sec_GspG"/>
</dbReference>
<dbReference type="InterPro" id="IPR012902">
    <property type="entry name" value="N_methyl_site"/>
</dbReference>
<gene>
    <name evidence="12" type="primary">gspG</name>
    <name evidence="12" type="ORF">F0185_15025</name>
</gene>
<reference evidence="12 13" key="1">
    <citation type="submission" date="2019-09" db="EMBL/GenBank/DDBJ databases">
        <title>Taxonomy of Antarctic Massilia spp.: description of Massilia rubra sp. nov., Massilia aquatica sp. nov., Massilia mucilaginosa sp. nov., Massilia frigida sp. nov. isolated from streams, lakes and regoliths.</title>
        <authorList>
            <person name="Holochova P."/>
            <person name="Sedlacek I."/>
            <person name="Kralova S."/>
            <person name="Maslanova I."/>
            <person name="Busse H.-J."/>
            <person name="Stankova E."/>
            <person name="Vrbovska V."/>
            <person name="Kovarovic V."/>
            <person name="Bartak M."/>
            <person name="Svec P."/>
            <person name="Pantucek R."/>
        </authorList>
    </citation>
    <scope>NUCLEOTIDE SEQUENCE [LARGE SCALE GENOMIC DNA]</scope>
    <source>
        <strain evidence="12 13">CCM 8692</strain>
    </source>
</reference>
<dbReference type="SUPFAM" id="SSF54523">
    <property type="entry name" value="Pili subunits"/>
    <property type="match status" value="1"/>
</dbReference>
<dbReference type="Proteomes" id="UP000785613">
    <property type="component" value="Unassembled WGS sequence"/>
</dbReference>
<evidence type="ECO:0000256" key="7">
    <source>
        <dbReference type="ARBA" id="ARBA00022692"/>
    </source>
</evidence>
<dbReference type="InterPro" id="IPR045584">
    <property type="entry name" value="Pilin-like"/>
</dbReference>
<comment type="similarity">
    <text evidence="2">Belongs to the GSP G family.</text>
</comment>
<dbReference type="EMBL" id="VUYU01000008">
    <property type="protein sequence ID" value="NHZ34884.1"/>
    <property type="molecule type" value="Genomic_DNA"/>
</dbReference>
<dbReference type="InterPro" id="IPR000983">
    <property type="entry name" value="Bac_GSPG_pilin"/>
</dbReference>
<dbReference type="PRINTS" id="PR00813">
    <property type="entry name" value="BCTERIALGSPG"/>
</dbReference>
<evidence type="ECO:0000256" key="2">
    <source>
        <dbReference type="ARBA" id="ARBA00009984"/>
    </source>
</evidence>
<keyword evidence="9 10" id="KW-0472">Membrane</keyword>
<comment type="subcellular location">
    <subcellularLocation>
        <location evidence="1">Cell inner membrane</location>
        <topology evidence="1">Single-pass membrane protein</topology>
    </subcellularLocation>
</comment>
<keyword evidence="7 10" id="KW-0812">Transmembrane</keyword>
<evidence type="ECO:0000256" key="8">
    <source>
        <dbReference type="ARBA" id="ARBA00022989"/>
    </source>
</evidence>
<dbReference type="NCBIfam" id="TIGR02532">
    <property type="entry name" value="IV_pilin_GFxxxE"/>
    <property type="match status" value="1"/>
</dbReference>
<feature type="transmembrane region" description="Helical" evidence="10">
    <location>
        <begin position="21"/>
        <end position="47"/>
    </location>
</feature>
<evidence type="ECO:0000256" key="3">
    <source>
        <dbReference type="ARBA" id="ARBA00020042"/>
    </source>
</evidence>
<feature type="domain" description="Type II secretion system protein GspG C-terminal" evidence="11">
    <location>
        <begin position="49"/>
        <end position="158"/>
    </location>
</feature>
<comment type="caution">
    <text evidence="12">The sequence shown here is derived from an EMBL/GenBank/DDBJ whole genome shotgun (WGS) entry which is preliminary data.</text>
</comment>
<dbReference type="InterPro" id="IPR013545">
    <property type="entry name" value="T2SS_protein-GspG_C"/>
</dbReference>
<evidence type="ECO:0000256" key="5">
    <source>
        <dbReference type="ARBA" id="ARBA00022481"/>
    </source>
</evidence>
<dbReference type="Pfam" id="PF07963">
    <property type="entry name" value="N_methyl"/>
    <property type="match status" value="1"/>
</dbReference>
<evidence type="ECO:0000256" key="9">
    <source>
        <dbReference type="ARBA" id="ARBA00023136"/>
    </source>
</evidence>
<evidence type="ECO:0000256" key="10">
    <source>
        <dbReference type="SAM" id="Phobius"/>
    </source>
</evidence>
<dbReference type="PANTHER" id="PTHR30093">
    <property type="entry name" value="GENERAL SECRETION PATHWAY PROTEIN G"/>
    <property type="match status" value="1"/>
</dbReference>
<dbReference type="Gene3D" id="3.30.700.10">
    <property type="entry name" value="Glycoprotein, Type 4 Pilin"/>
    <property type="match status" value="1"/>
</dbReference>
<sequence length="160" mass="17023">MKLAAKFSLRQRRARGIRAPGIRAPGFTLVEIMVVVVIIGILGALVVPKLMGRTVEARITAAKSDIASLSQALKLYKLDNQRYPTTEQGLQSLVAKPSNGPSANGWKSGGYLDKLPNDPWGHPYQLLSPGVQGEIDVFSLGADGLPGGTGDDADIGSWEQ</sequence>